<comment type="subcellular location">
    <subcellularLocation>
        <location evidence="1">Cytoplasm</location>
    </subcellularLocation>
</comment>
<dbReference type="Pfam" id="PF18409">
    <property type="entry name" value="Plk4_PB2"/>
    <property type="match status" value="1"/>
</dbReference>
<dbReference type="InterPro" id="IPR033699">
    <property type="entry name" value="POLO_box_Plk4_1"/>
</dbReference>
<name>A0AAD5T360_9FUNG</name>
<protein>
    <recommendedName>
        <fullName evidence="15">Polo kinase</fullName>
    </recommendedName>
</protein>
<evidence type="ECO:0000259" key="12">
    <source>
        <dbReference type="PROSITE" id="PS51985"/>
    </source>
</evidence>
<dbReference type="Proteomes" id="UP001211907">
    <property type="component" value="Unassembled WGS sequence"/>
</dbReference>
<keyword evidence="6" id="KW-0418">Kinase</keyword>
<feature type="compositionally biased region" description="Polar residues" evidence="9">
    <location>
        <begin position="14"/>
        <end position="23"/>
    </location>
</feature>
<sequence length="897" mass="97581">MLANRTRERDATIRRQTNGNSHNAPAKQLPDFYCNLQLPPAPAESSRFSSHAQDYEIGAIIGRGGFAVVHQAVSKHPASYGVEVAIKIIDKAVMAKANLAERVVTELAIHSSLNHPAILQLYTHFQSPSHVYLVTELCTNNELYRYIQRRTGGCLTEAEARGVTEEIVKGVLYLHAHGIIHRDLKLSNVLITRDYHVKISDFGLAVKLNNPDGEQKTMCGTPNYISPEIVSRQPYGLSSDLWSLGCMLVTMLTGKPPFDSQAVKSTLDKVSRVEYYLPDSISDDAKDLISRLLMKDPKKRLTLRDILSHKWFSLPRLALKPEKPLLKGSRSDFDQNSPNNNNHEQYQDRSPSFQKKQNFHDSQSAEQTARLNEQETQTNQCNGQFPAKSQMKTAKLSTVESLHRYQKTENNPVAASHQPCVVRTGSFTTKRLKTMQQKTKHGNIAILGDGNILLDFYRESNLILISGDSKSVYLYDRSRSSASASIQDLNPHTTYDSQRLPSNISKIHAYAVKFVDLVRSKTPKIIFYSPQAKCLLMENTPQADFEMNFYSGVKVHHSSRTARILFKIPATVATAAVGVGGTLSADAGNGAGAYDVYEYDVSGAAASSASAGTTAEALQSAGRRGGVPGIMEIPATLVNVFRHVQECLRQCLDIEKSTSIEGDGGTYPLILKSSNIGNLIGSVGGGGGDDIGGYVPVSGKGFSPIPSVNAAASSVAALSAVASAKNPDIQVTRSKSRISVAGTATTLFNGDSKYASTSVSTTARSQNHLAPNLSPKMNYYQHHNYGVGRVNGVTRHSNPTTGEAPSIISATTAAKQSVVTSQNTLTPSSVTNADSGGIAEKSSGNRRQVFLEKVGWCSRDGDGRFVMLFNDGVHMIVDSRDQNLVWIDAAGMDRKEI</sequence>
<dbReference type="SUPFAM" id="SSF56112">
    <property type="entry name" value="Protein kinase-like (PK-like)"/>
    <property type="match status" value="1"/>
</dbReference>
<feature type="compositionally biased region" description="Polar residues" evidence="9">
    <location>
        <begin position="334"/>
        <end position="383"/>
    </location>
</feature>
<feature type="domain" description="Cryptic POLO box 1 (CPB1)" evidence="11">
    <location>
        <begin position="419"/>
        <end position="521"/>
    </location>
</feature>
<feature type="region of interest" description="Disordered" evidence="9">
    <location>
        <begin position="1"/>
        <end position="27"/>
    </location>
</feature>
<dbReference type="Gene3D" id="3.30.1120.30">
    <property type="entry name" value="POLO box domain"/>
    <property type="match status" value="1"/>
</dbReference>
<dbReference type="GO" id="GO:0005634">
    <property type="term" value="C:nucleus"/>
    <property type="evidence" value="ECO:0007669"/>
    <property type="project" value="TreeGrafter"/>
</dbReference>
<feature type="region of interest" description="Disordered" evidence="9">
    <location>
        <begin position="325"/>
        <end position="393"/>
    </location>
</feature>
<dbReference type="Pfam" id="PF00069">
    <property type="entry name" value="Pkinase"/>
    <property type="match status" value="1"/>
</dbReference>
<dbReference type="FunFam" id="1.10.510.10:FF:000571">
    <property type="entry name" value="Maternal embryonic leucine zipper kinase"/>
    <property type="match status" value="1"/>
</dbReference>
<evidence type="ECO:0000259" key="11">
    <source>
        <dbReference type="PROSITE" id="PS51984"/>
    </source>
</evidence>
<evidence type="ECO:0000259" key="10">
    <source>
        <dbReference type="PROSITE" id="PS50011"/>
    </source>
</evidence>
<dbReference type="GO" id="GO:0004674">
    <property type="term" value="F:protein serine/threonine kinase activity"/>
    <property type="evidence" value="ECO:0007669"/>
    <property type="project" value="UniProtKB-KW"/>
</dbReference>
<dbReference type="PANTHER" id="PTHR24345">
    <property type="entry name" value="SERINE/THREONINE-PROTEIN KINASE PLK"/>
    <property type="match status" value="1"/>
</dbReference>
<dbReference type="PROSITE" id="PS50011">
    <property type="entry name" value="PROTEIN_KINASE_DOM"/>
    <property type="match status" value="1"/>
</dbReference>
<proteinExistence type="predicted"/>
<evidence type="ECO:0000256" key="1">
    <source>
        <dbReference type="ARBA" id="ARBA00004496"/>
    </source>
</evidence>
<reference evidence="13" key="1">
    <citation type="submission" date="2020-05" db="EMBL/GenBank/DDBJ databases">
        <title>Phylogenomic resolution of chytrid fungi.</title>
        <authorList>
            <person name="Stajich J.E."/>
            <person name="Amses K."/>
            <person name="Simmons R."/>
            <person name="Seto K."/>
            <person name="Myers J."/>
            <person name="Bonds A."/>
            <person name="Quandt C.A."/>
            <person name="Barry K."/>
            <person name="Liu P."/>
            <person name="Grigoriev I."/>
            <person name="Longcore J.E."/>
            <person name="James T.Y."/>
        </authorList>
    </citation>
    <scope>NUCLEOTIDE SEQUENCE</scope>
    <source>
        <strain evidence="13">JEL0513</strain>
    </source>
</reference>
<feature type="domain" description="Cryptic POLO box 2 (CPB2)" evidence="12">
    <location>
        <begin position="522"/>
        <end position="681"/>
    </location>
</feature>
<gene>
    <name evidence="13" type="ORF">HK100_010541</name>
</gene>
<dbReference type="PROSITE" id="PS51985">
    <property type="entry name" value="CPB2"/>
    <property type="match status" value="1"/>
</dbReference>
<dbReference type="PROSITE" id="PS00107">
    <property type="entry name" value="PROTEIN_KINASE_ATP"/>
    <property type="match status" value="1"/>
</dbReference>
<dbReference type="Pfam" id="PF18190">
    <property type="entry name" value="Plk4_PB1"/>
    <property type="match status" value="1"/>
</dbReference>
<feature type="non-terminal residue" evidence="13">
    <location>
        <position position="897"/>
    </location>
</feature>
<dbReference type="SMART" id="SM00220">
    <property type="entry name" value="S_TKc"/>
    <property type="match status" value="1"/>
</dbReference>
<evidence type="ECO:0000256" key="3">
    <source>
        <dbReference type="ARBA" id="ARBA00022527"/>
    </source>
</evidence>
<dbReference type="GO" id="GO:0005737">
    <property type="term" value="C:cytoplasm"/>
    <property type="evidence" value="ECO:0007669"/>
    <property type="project" value="UniProtKB-SubCell"/>
</dbReference>
<keyword evidence="4" id="KW-0808">Transferase</keyword>
<dbReference type="PROSITE" id="PS00108">
    <property type="entry name" value="PROTEIN_KINASE_ST"/>
    <property type="match status" value="1"/>
</dbReference>
<dbReference type="PANTHER" id="PTHR24345:SF91">
    <property type="entry name" value="SERINE_THREONINE-PROTEIN KINASE PLK4"/>
    <property type="match status" value="1"/>
</dbReference>
<evidence type="ECO:0008006" key="15">
    <source>
        <dbReference type="Google" id="ProtNLM"/>
    </source>
</evidence>
<evidence type="ECO:0000256" key="2">
    <source>
        <dbReference type="ARBA" id="ARBA00022490"/>
    </source>
</evidence>
<evidence type="ECO:0000256" key="8">
    <source>
        <dbReference type="PROSITE-ProRule" id="PRU10141"/>
    </source>
</evidence>
<evidence type="ECO:0000313" key="13">
    <source>
        <dbReference type="EMBL" id="KAJ3125904.1"/>
    </source>
</evidence>
<dbReference type="InterPro" id="IPR000719">
    <property type="entry name" value="Prot_kinase_dom"/>
</dbReference>
<dbReference type="AlphaFoldDB" id="A0AAD5T360"/>
<evidence type="ECO:0000256" key="9">
    <source>
        <dbReference type="SAM" id="MobiDB-lite"/>
    </source>
</evidence>
<accession>A0AAD5T360</accession>
<dbReference type="InterPro" id="IPR011009">
    <property type="entry name" value="Kinase-like_dom_sf"/>
</dbReference>
<feature type="compositionally biased region" description="Basic and acidic residues" evidence="9">
    <location>
        <begin position="1"/>
        <end position="13"/>
    </location>
</feature>
<dbReference type="PROSITE" id="PS51984">
    <property type="entry name" value="CPB1"/>
    <property type="match status" value="1"/>
</dbReference>
<dbReference type="InterPro" id="IPR047108">
    <property type="entry name" value="Plk4-like_POLO_box_2_sf"/>
</dbReference>
<keyword evidence="2" id="KW-0963">Cytoplasm</keyword>
<keyword evidence="7 8" id="KW-0067">ATP-binding</keyword>
<keyword evidence="5 8" id="KW-0547">Nucleotide-binding</keyword>
<dbReference type="Gene3D" id="3.30.1120.120">
    <property type="match status" value="1"/>
</dbReference>
<dbReference type="InterPro" id="IPR036947">
    <property type="entry name" value="POLO_box_dom_sf"/>
</dbReference>
<dbReference type="Gene3D" id="3.30.1120.130">
    <property type="match status" value="1"/>
</dbReference>
<evidence type="ECO:0000313" key="14">
    <source>
        <dbReference type="Proteomes" id="UP001211907"/>
    </source>
</evidence>
<feature type="domain" description="Protein kinase" evidence="10">
    <location>
        <begin position="55"/>
        <end position="312"/>
    </location>
</feature>
<evidence type="ECO:0000256" key="6">
    <source>
        <dbReference type="ARBA" id="ARBA00022777"/>
    </source>
</evidence>
<keyword evidence="3" id="KW-0723">Serine/threonine-protein kinase</keyword>
<keyword evidence="14" id="KW-1185">Reference proteome</keyword>
<evidence type="ECO:0000256" key="7">
    <source>
        <dbReference type="ARBA" id="ARBA00022840"/>
    </source>
</evidence>
<dbReference type="InterPro" id="IPR008271">
    <property type="entry name" value="Ser/Thr_kinase_AS"/>
</dbReference>
<dbReference type="EMBL" id="JADGJH010000586">
    <property type="protein sequence ID" value="KAJ3125904.1"/>
    <property type="molecule type" value="Genomic_DNA"/>
</dbReference>
<dbReference type="GO" id="GO:0005524">
    <property type="term" value="F:ATP binding"/>
    <property type="evidence" value="ECO:0007669"/>
    <property type="project" value="UniProtKB-UniRule"/>
</dbReference>
<evidence type="ECO:0000256" key="4">
    <source>
        <dbReference type="ARBA" id="ARBA00022679"/>
    </source>
</evidence>
<comment type="caution">
    <text evidence="13">The sequence shown here is derived from an EMBL/GenBank/DDBJ whole genome shotgun (WGS) entry which is preliminary data.</text>
</comment>
<dbReference type="InterPro" id="IPR033698">
    <property type="entry name" value="POLO_box_Plk4_2"/>
</dbReference>
<dbReference type="Gene3D" id="1.10.510.10">
    <property type="entry name" value="Transferase(Phosphotransferase) domain 1"/>
    <property type="match status" value="1"/>
</dbReference>
<dbReference type="FunFam" id="3.30.200.20:FF:000042">
    <property type="entry name" value="Aurora kinase A"/>
    <property type="match status" value="1"/>
</dbReference>
<dbReference type="InterPro" id="IPR046437">
    <property type="entry name" value="Ser_Thr-PK_POLO_box_1_sf"/>
</dbReference>
<feature type="binding site" evidence="8">
    <location>
        <position position="87"/>
    </location>
    <ligand>
        <name>ATP</name>
        <dbReference type="ChEBI" id="CHEBI:30616"/>
    </ligand>
</feature>
<dbReference type="InterPro" id="IPR017441">
    <property type="entry name" value="Protein_kinase_ATP_BS"/>
</dbReference>
<evidence type="ECO:0000256" key="5">
    <source>
        <dbReference type="ARBA" id="ARBA00022741"/>
    </source>
</evidence>
<organism evidence="13 14">
    <name type="scientific">Physocladia obscura</name>
    <dbReference type="NCBI Taxonomy" id="109957"/>
    <lineage>
        <taxon>Eukaryota</taxon>
        <taxon>Fungi</taxon>
        <taxon>Fungi incertae sedis</taxon>
        <taxon>Chytridiomycota</taxon>
        <taxon>Chytridiomycota incertae sedis</taxon>
        <taxon>Chytridiomycetes</taxon>
        <taxon>Chytridiales</taxon>
        <taxon>Chytriomycetaceae</taxon>
        <taxon>Physocladia</taxon>
    </lineage>
</organism>